<accession>A0A9P8Q127</accession>
<organism evidence="1 2">
    <name type="scientific">Wickerhamomyces pijperi</name>
    <name type="common">Yeast</name>
    <name type="synonym">Pichia pijperi</name>
    <dbReference type="NCBI Taxonomy" id="599730"/>
    <lineage>
        <taxon>Eukaryota</taxon>
        <taxon>Fungi</taxon>
        <taxon>Dikarya</taxon>
        <taxon>Ascomycota</taxon>
        <taxon>Saccharomycotina</taxon>
        <taxon>Saccharomycetes</taxon>
        <taxon>Phaffomycetales</taxon>
        <taxon>Wickerhamomycetaceae</taxon>
        <taxon>Wickerhamomyces</taxon>
    </lineage>
</organism>
<keyword evidence="2" id="KW-1185">Reference proteome</keyword>
<evidence type="ECO:0000313" key="2">
    <source>
        <dbReference type="Proteomes" id="UP000774326"/>
    </source>
</evidence>
<dbReference type="Proteomes" id="UP000774326">
    <property type="component" value="Unassembled WGS sequence"/>
</dbReference>
<sequence length="100" mass="10926">MVAMMSTIKTAPANCQDGAEDQNGPAALVMKINQFSVKEICKNKTPSMEPKFWMIPPFGTNMVVKVIQVPIAKMIPKMMDIPHNLGKFHLTGFGAYGALS</sequence>
<name>A0A9P8Q127_WICPI</name>
<comment type="caution">
    <text evidence="1">The sequence shown here is derived from an EMBL/GenBank/DDBJ whole genome shotgun (WGS) entry which is preliminary data.</text>
</comment>
<evidence type="ECO:0000313" key="1">
    <source>
        <dbReference type="EMBL" id="KAH3682228.1"/>
    </source>
</evidence>
<dbReference type="OrthoDB" id="10289759at2759"/>
<reference evidence="1" key="1">
    <citation type="journal article" date="2021" name="Open Biol.">
        <title>Shared evolutionary footprints suggest mitochondrial oxidative damage underlies multiple complex I losses in fungi.</title>
        <authorList>
            <person name="Schikora-Tamarit M.A."/>
            <person name="Marcet-Houben M."/>
            <person name="Nosek J."/>
            <person name="Gabaldon T."/>
        </authorList>
    </citation>
    <scope>NUCLEOTIDE SEQUENCE</scope>
    <source>
        <strain evidence="1">CBS2887</strain>
    </source>
</reference>
<gene>
    <name evidence="1" type="ORF">WICPIJ_006807</name>
</gene>
<dbReference type="EMBL" id="JAEUBG010003846">
    <property type="protein sequence ID" value="KAH3682228.1"/>
    <property type="molecule type" value="Genomic_DNA"/>
</dbReference>
<protein>
    <submittedName>
        <fullName evidence="1">Uncharacterized protein</fullName>
    </submittedName>
</protein>
<proteinExistence type="predicted"/>
<reference evidence="1" key="2">
    <citation type="submission" date="2021-01" db="EMBL/GenBank/DDBJ databases">
        <authorList>
            <person name="Schikora-Tamarit M.A."/>
        </authorList>
    </citation>
    <scope>NUCLEOTIDE SEQUENCE</scope>
    <source>
        <strain evidence="1">CBS2887</strain>
    </source>
</reference>
<dbReference type="AlphaFoldDB" id="A0A9P8Q127"/>